<name>A0AAY5L7I6_ESOLU</name>
<keyword evidence="4" id="KW-0472">Membrane</keyword>
<sequence>MAHSYNSTRSSMTLRTVLELHRLSIYQENAIDVYITKTLLCRGATVKRTQQNRWKCSLSIITFLPIGGRYRCIPKLKFILSFLARLSPTPSRDLCLGALGVLLLLFCSLDVWYFLRVAWAVIGAWFQKPVWDVLGEQSVPGRVLLQDIDMGHMNNARYLRECDFARFSLYSRNGVFKACRALRATLVVGATTIRLRRALFLGEAFELRTRIVVWDEKAFYLEQRFVSCRDGLVAAVMFCKQNVIRSSPEKILQYLCKRKVECPDYPEELQHWISFISASSQALRAQSGLKDTTTESSQANVEEQENAGEQEHLKDKDK</sequence>
<reference evidence="5" key="3">
    <citation type="submission" date="2025-09" db="UniProtKB">
        <authorList>
            <consortium name="Ensembl"/>
        </authorList>
    </citation>
    <scope>IDENTIFICATION</scope>
</reference>
<reference evidence="5 6" key="1">
    <citation type="submission" date="2020-02" db="EMBL/GenBank/DDBJ databases">
        <title>Esox lucius (northern pike) genome, fEsoLuc1, primary haplotype.</title>
        <authorList>
            <person name="Myers G."/>
            <person name="Karagic N."/>
            <person name="Meyer A."/>
            <person name="Pippel M."/>
            <person name="Reichard M."/>
            <person name="Winkler S."/>
            <person name="Tracey A."/>
            <person name="Sims Y."/>
            <person name="Howe K."/>
            <person name="Rhie A."/>
            <person name="Formenti G."/>
            <person name="Durbin R."/>
            <person name="Fedrigo O."/>
            <person name="Jarvis E.D."/>
        </authorList>
    </citation>
    <scope>NUCLEOTIDE SEQUENCE [LARGE SCALE GENOMIC DNA]</scope>
</reference>
<keyword evidence="4" id="KW-0812">Transmembrane</keyword>
<dbReference type="SUPFAM" id="SSF54637">
    <property type="entry name" value="Thioesterase/thiol ester dehydrase-isomerase"/>
    <property type="match status" value="1"/>
</dbReference>
<feature type="compositionally biased region" description="Polar residues" evidence="3">
    <location>
        <begin position="287"/>
        <end position="301"/>
    </location>
</feature>
<dbReference type="AlphaFoldDB" id="A0AAY5L7I6"/>
<feature type="transmembrane region" description="Helical" evidence="4">
    <location>
        <begin position="94"/>
        <end position="115"/>
    </location>
</feature>
<dbReference type="Pfam" id="PF13279">
    <property type="entry name" value="4HBT_2"/>
    <property type="match status" value="1"/>
</dbReference>
<dbReference type="PANTHER" id="PTHR12475">
    <property type="match status" value="1"/>
</dbReference>
<protein>
    <recommendedName>
        <fullName evidence="2">Protein THEM6</fullName>
    </recommendedName>
</protein>
<dbReference type="InterPro" id="IPR051490">
    <property type="entry name" value="THEM6_lcsJ_thioesterase"/>
</dbReference>
<keyword evidence="6" id="KW-1185">Reference proteome</keyword>
<dbReference type="Ensembl" id="ENSELUT00000107046.1">
    <property type="protein sequence ID" value="ENSELUP00000094707.1"/>
    <property type="gene ID" value="ENSELUG00000012838.3"/>
</dbReference>
<dbReference type="PANTHER" id="PTHR12475:SF4">
    <property type="entry name" value="PROTEIN THEM6"/>
    <property type="match status" value="1"/>
</dbReference>
<dbReference type="Gene3D" id="3.10.129.10">
    <property type="entry name" value="Hotdog Thioesterase"/>
    <property type="match status" value="1"/>
</dbReference>
<comment type="similarity">
    <text evidence="1">Belongs to the THEM6 family.</text>
</comment>
<dbReference type="InterPro" id="IPR029069">
    <property type="entry name" value="HotDog_dom_sf"/>
</dbReference>
<feature type="region of interest" description="Disordered" evidence="3">
    <location>
        <begin position="287"/>
        <end position="318"/>
    </location>
</feature>
<evidence type="ECO:0000256" key="3">
    <source>
        <dbReference type="SAM" id="MobiDB-lite"/>
    </source>
</evidence>
<evidence type="ECO:0000256" key="2">
    <source>
        <dbReference type="ARBA" id="ARBA00041112"/>
    </source>
</evidence>
<dbReference type="Proteomes" id="UP000265140">
    <property type="component" value="Chromosome 3"/>
</dbReference>
<dbReference type="CDD" id="cd00586">
    <property type="entry name" value="4HBT"/>
    <property type="match status" value="1"/>
</dbReference>
<feature type="compositionally biased region" description="Basic and acidic residues" evidence="3">
    <location>
        <begin position="309"/>
        <end position="318"/>
    </location>
</feature>
<keyword evidence="4" id="KW-1133">Transmembrane helix</keyword>
<organism evidence="5 6">
    <name type="scientific">Esox lucius</name>
    <name type="common">Northern pike</name>
    <dbReference type="NCBI Taxonomy" id="8010"/>
    <lineage>
        <taxon>Eukaryota</taxon>
        <taxon>Metazoa</taxon>
        <taxon>Chordata</taxon>
        <taxon>Craniata</taxon>
        <taxon>Vertebrata</taxon>
        <taxon>Euteleostomi</taxon>
        <taxon>Actinopterygii</taxon>
        <taxon>Neopterygii</taxon>
        <taxon>Teleostei</taxon>
        <taxon>Protacanthopterygii</taxon>
        <taxon>Esociformes</taxon>
        <taxon>Esocidae</taxon>
        <taxon>Esox</taxon>
    </lineage>
</organism>
<evidence type="ECO:0000313" key="6">
    <source>
        <dbReference type="Proteomes" id="UP000265140"/>
    </source>
</evidence>
<evidence type="ECO:0000256" key="1">
    <source>
        <dbReference type="ARBA" id="ARBA00038228"/>
    </source>
</evidence>
<evidence type="ECO:0000313" key="5">
    <source>
        <dbReference type="Ensembl" id="ENSELUP00000094707.1"/>
    </source>
</evidence>
<reference evidence="5" key="2">
    <citation type="submission" date="2025-08" db="UniProtKB">
        <authorList>
            <consortium name="Ensembl"/>
        </authorList>
    </citation>
    <scope>IDENTIFICATION</scope>
</reference>
<accession>A0AAY5L7I6</accession>
<evidence type="ECO:0000256" key="4">
    <source>
        <dbReference type="SAM" id="Phobius"/>
    </source>
</evidence>
<proteinExistence type="inferred from homology"/>
<dbReference type="GeneTree" id="ENSGT00390000004859"/>